<dbReference type="AlphaFoldDB" id="A0A4Y4CWP8"/>
<dbReference type="EMBL" id="BJNV01000046">
    <property type="protein sequence ID" value="GEC96542.1"/>
    <property type="molecule type" value="Genomic_DNA"/>
</dbReference>
<evidence type="ECO:0000259" key="1">
    <source>
        <dbReference type="PROSITE" id="PS50883"/>
    </source>
</evidence>
<comment type="caution">
    <text evidence="2">The sequence shown here is derived from an EMBL/GenBank/DDBJ whole genome shotgun (WGS) entry which is preliminary data.</text>
</comment>
<dbReference type="InterPro" id="IPR001633">
    <property type="entry name" value="EAL_dom"/>
</dbReference>
<dbReference type="OrthoDB" id="9813903at2"/>
<reference evidence="2 3" key="1">
    <citation type="submission" date="2019-06" db="EMBL/GenBank/DDBJ databases">
        <title>Whole genome shotgun sequence of Zoogloea ramigera NBRC 15342.</title>
        <authorList>
            <person name="Hosoyama A."/>
            <person name="Uohara A."/>
            <person name="Ohji S."/>
            <person name="Ichikawa N."/>
        </authorList>
    </citation>
    <scope>NUCLEOTIDE SEQUENCE [LARGE SCALE GENOMIC DNA]</scope>
    <source>
        <strain evidence="2 3">NBRC 15342</strain>
    </source>
</reference>
<evidence type="ECO:0000313" key="3">
    <source>
        <dbReference type="Proteomes" id="UP000318422"/>
    </source>
</evidence>
<dbReference type="PROSITE" id="PS50883">
    <property type="entry name" value="EAL"/>
    <property type="match status" value="1"/>
</dbReference>
<dbReference type="PANTHER" id="PTHR33121">
    <property type="entry name" value="CYCLIC DI-GMP PHOSPHODIESTERASE PDEF"/>
    <property type="match status" value="1"/>
</dbReference>
<feature type="domain" description="EAL" evidence="1">
    <location>
        <begin position="27"/>
        <end position="278"/>
    </location>
</feature>
<proteinExistence type="predicted"/>
<dbReference type="Gene3D" id="3.20.20.450">
    <property type="entry name" value="EAL domain"/>
    <property type="match status" value="1"/>
</dbReference>
<dbReference type="CDD" id="cd01948">
    <property type="entry name" value="EAL"/>
    <property type="match status" value="1"/>
</dbReference>
<sequence>MPQPDLIRHLNARLRARPGSEGDDHFELAGVREVQAHFRGRIFRSVFQPQIRRGGEVICHEAFLQVLARDGVGASPQTIFEQAGDDDAIALDRMARKLHVLNFVRQRGWQAGLLALNLSPEALLALVDDRDGLFEAVLADSGLLPRQVVLEVADHGFEDCASLAAAIARCRGRGYRVAIDNFGRFSCDIERLEALAPDIVKLDRCLIGHAGHLGFARRVLAELCAEVRRLGIQLVSQSIESRQQLQAAMASGVDIFQGYLIGRPAPLCLPLGQPAARGYELSA</sequence>
<dbReference type="GO" id="GO:0071111">
    <property type="term" value="F:cyclic-guanylate-specific phosphodiesterase activity"/>
    <property type="evidence" value="ECO:0007669"/>
    <property type="project" value="InterPro"/>
</dbReference>
<dbReference type="InterPro" id="IPR050706">
    <property type="entry name" value="Cyclic-di-GMP_PDE-like"/>
</dbReference>
<keyword evidence="3" id="KW-1185">Reference proteome</keyword>
<dbReference type="RefSeq" id="WP_141352951.1">
    <property type="nucleotide sequence ID" value="NZ_BJNV01000046.1"/>
</dbReference>
<dbReference type="Proteomes" id="UP000318422">
    <property type="component" value="Unassembled WGS sequence"/>
</dbReference>
<dbReference type="InterPro" id="IPR035919">
    <property type="entry name" value="EAL_sf"/>
</dbReference>
<evidence type="ECO:0000313" key="2">
    <source>
        <dbReference type="EMBL" id="GEC96542.1"/>
    </source>
</evidence>
<dbReference type="Pfam" id="PF00563">
    <property type="entry name" value="EAL"/>
    <property type="match status" value="1"/>
</dbReference>
<name>A0A4Y4CWP8_ZOORA</name>
<accession>A0A4Y4CWP8</accession>
<dbReference type="SUPFAM" id="SSF141868">
    <property type="entry name" value="EAL domain-like"/>
    <property type="match status" value="1"/>
</dbReference>
<gene>
    <name evidence="2" type="ORF">ZRA01_26150</name>
</gene>
<organism evidence="2 3">
    <name type="scientific">Zoogloea ramigera</name>
    <dbReference type="NCBI Taxonomy" id="350"/>
    <lineage>
        <taxon>Bacteria</taxon>
        <taxon>Pseudomonadati</taxon>
        <taxon>Pseudomonadota</taxon>
        <taxon>Betaproteobacteria</taxon>
        <taxon>Rhodocyclales</taxon>
        <taxon>Zoogloeaceae</taxon>
        <taxon>Zoogloea</taxon>
    </lineage>
</organism>
<dbReference type="PANTHER" id="PTHR33121:SF76">
    <property type="entry name" value="SIGNALING PROTEIN"/>
    <property type="match status" value="1"/>
</dbReference>
<dbReference type="SMART" id="SM00052">
    <property type="entry name" value="EAL"/>
    <property type="match status" value="1"/>
</dbReference>
<protein>
    <submittedName>
        <fullName evidence="2">Diguanylate phosphodiesterase</fullName>
    </submittedName>
</protein>